<evidence type="ECO:0000256" key="2">
    <source>
        <dbReference type="ARBA" id="ARBA00022475"/>
    </source>
</evidence>
<dbReference type="CDD" id="cd06366">
    <property type="entry name" value="PBP1_GABAb_receptor"/>
    <property type="match status" value="1"/>
</dbReference>
<dbReference type="AlphaFoldDB" id="A0A1B0GEU0"/>
<dbReference type="PROSITE" id="PS50259">
    <property type="entry name" value="G_PROTEIN_RECEP_F3_4"/>
    <property type="match status" value="1"/>
</dbReference>
<accession>A0A1B0GEU0</accession>
<sequence>MESFSSHPEFCPSCGSIFPLLDKTNDITCYNCKKVFPPDILGEQTVEYTLHFNYYDPEMLSKKEKEEPNDKFDGPIVERKCSKCGCETMTYATLQLRSADEGQTVFYTCTKCKGKRFALKHAMKFLLLLLMASGSIYARTAKRSDVYIAGFFPYGDGVENSETGRGVMPSVKLSLSHVNEHPRILTNYRLHMWWNDTECNAAVGVKSFFDMMHSGPNKLMLFGAACTHVTDPIAKASKHWHLTQLSYADTHPMFTKDAFPNFFRVVPSENAFNAPRLSLLKEFNWTRVGTLYQNEPRYSLPHNHMVADLDAMELEVVETQSFVNDVGESLKKLREKDVRIILGNFNEHFARRVFCHAYKLEMYGRAYQWLIMGTYSSEWWNTTDTECTVEDITLALEGTIMKREDFLTHFDYRVKEWESIFLEALRNTSFEGVTGPVRFYNNERKANILINQFQSGQVEKIGEYHSQQNRLDLSMGRPVRWVGKTPPKDRTLIYIEHSQVNITIYIISASASVVIKDYQLFMVVGILLVIDIAIITTWQVADPFYRATKQLEPRHHEAIDDVLVIPENEYCQSEHMTIFLSIIYAYKGLLLVFGAFLAWETRHVSIPALNDSKHIGFSVYNVFITCIAGAAISLVLSDRKDLVFVLLSFFIIFCTTATLCLVFVPKVRLVLLELKRNPQGVVDKRVRATLRPMSKNRRDSSVCELEQRLRDVKNTNCRFRKVLMEKENELQVLVRKLGPEARKWIDGITCSSAGSGSLGGAGDTEPILSGAEAVGGQNETSRLSVPPVRRDMPKITELTSVDSVTSTHVEIDNSVVSVQSTTAPSLPPKKSIKRQESLMPQQQQQQQQQPQQRFQLPIKQPSLTQQVMQPIQQQLHQQLQQQAQLQLQQHQKHHVVNICNESRRAAEKRNSVSAQTDGHIGSISSLQTQECNNIQKDDATLRERRPSVNVKYYENGTQTPKDAERHLNNINHRNSSTNISMSQSELNNVCPHAPHAKANNVMKTLVSTEKRRVSQGTTQGTTKSNFVVSQSDLWDTHTLSHTKQHVRQSPRIYASPQRCSEHSHIITPYDQITSPIQRSVSEKNRNKHRHKPQKGTVCQSETDSEREREPTPPSTQCIQQRKLNRTNIQYAAHHHSSPNVAPDKQRGGTNKHRSTKLDSTSIYGASSETELLDGETAILPIFRKLLTEKSANYRGNVVGQSCPNISIKCDIVEYL</sequence>
<feature type="domain" description="G-protein coupled receptors family 3 profile" evidence="20">
    <location>
        <begin position="521"/>
        <end position="677"/>
    </location>
</feature>
<evidence type="ECO:0000256" key="15">
    <source>
        <dbReference type="ARBA" id="ARBA00044497"/>
    </source>
</evidence>
<evidence type="ECO:0000256" key="19">
    <source>
        <dbReference type="SAM" id="Phobius"/>
    </source>
</evidence>
<keyword evidence="2" id="KW-1003">Cell membrane</keyword>
<dbReference type="InterPro" id="IPR001828">
    <property type="entry name" value="ANF_lig-bd_rcpt"/>
</dbReference>
<keyword evidence="5" id="KW-0732">Signal</keyword>
<evidence type="ECO:0000259" key="20">
    <source>
        <dbReference type="PROSITE" id="PS50259"/>
    </source>
</evidence>
<evidence type="ECO:0000256" key="7">
    <source>
        <dbReference type="ARBA" id="ARBA00022833"/>
    </source>
</evidence>
<evidence type="ECO:0000256" key="17">
    <source>
        <dbReference type="PROSITE-ProRule" id="PRU00472"/>
    </source>
</evidence>
<dbReference type="Pfam" id="PF01096">
    <property type="entry name" value="Zn_ribbon_TFIIS"/>
    <property type="match status" value="1"/>
</dbReference>
<dbReference type="SUPFAM" id="SSF57783">
    <property type="entry name" value="Zinc beta-ribbon"/>
    <property type="match status" value="1"/>
</dbReference>
<dbReference type="Gene3D" id="3.40.50.2300">
    <property type="match status" value="4"/>
</dbReference>
<dbReference type="InterPro" id="IPR017978">
    <property type="entry name" value="GPCR_3_C"/>
</dbReference>
<keyword evidence="4" id="KW-0479">Metal-binding</keyword>
<keyword evidence="6 17" id="KW-0863">Zinc-finger</keyword>
<evidence type="ECO:0000256" key="12">
    <source>
        <dbReference type="ARBA" id="ARBA00023180"/>
    </source>
</evidence>
<dbReference type="PRINTS" id="PR01176">
    <property type="entry name" value="GABABRECEPTR"/>
</dbReference>
<feature type="transmembrane region" description="Helical" evidence="19">
    <location>
        <begin position="619"/>
        <end position="636"/>
    </location>
</feature>
<feature type="domain" description="TFIIS-type" evidence="21">
    <location>
        <begin position="77"/>
        <end position="118"/>
    </location>
</feature>
<dbReference type="PhylomeDB" id="A0A1B0GEU0"/>
<evidence type="ECO:0000256" key="9">
    <source>
        <dbReference type="ARBA" id="ARBA00023040"/>
    </source>
</evidence>
<dbReference type="Gene3D" id="2.20.25.10">
    <property type="match status" value="1"/>
</dbReference>
<dbReference type="VEuPathDB" id="VectorBase:GMOY011814"/>
<dbReference type="CDD" id="cd10507">
    <property type="entry name" value="Zn-ribbon_RPA12"/>
    <property type="match status" value="1"/>
</dbReference>
<dbReference type="InterPro" id="IPR002455">
    <property type="entry name" value="GPCR3_GABA-B"/>
</dbReference>
<dbReference type="Proteomes" id="UP000092444">
    <property type="component" value="Unassembled WGS sequence"/>
</dbReference>
<feature type="transmembrane region" description="Helical" evidence="19">
    <location>
        <begin position="520"/>
        <end position="541"/>
    </location>
</feature>
<dbReference type="EMBL" id="CCAG010012587">
    <property type="status" value="NOT_ANNOTATED_CDS"/>
    <property type="molecule type" value="Genomic_DNA"/>
</dbReference>
<evidence type="ECO:0000256" key="8">
    <source>
        <dbReference type="ARBA" id="ARBA00022989"/>
    </source>
</evidence>
<evidence type="ECO:0000256" key="4">
    <source>
        <dbReference type="ARBA" id="ARBA00022723"/>
    </source>
</evidence>
<dbReference type="PANTHER" id="PTHR10519:SF74">
    <property type="entry name" value="GAMMA-AMINOBUTYRIC ACID TYPE B RECEPTOR SUBUNIT 2"/>
    <property type="match status" value="1"/>
</dbReference>
<evidence type="ECO:0000256" key="1">
    <source>
        <dbReference type="ARBA" id="ARBA00004651"/>
    </source>
</evidence>
<reference evidence="22" key="1">
    <citation type="submission" date="2020-05" db="UniProtKB">
        <authorList>
            <consortium name="EnsemblMetazoa"/>
        </authorList>
    </citation>
    <scope>IDENTIFICATION</scope>
    <source>
        <strain evidence="22">Yale</strain>
    </source>
</reference>
<evidence type="ECO:0000256" key="16">
    <source>
        <dbReference type="ARBA" id="ARBA00073785"/>
    </source>
</evidence>
<feature type="compositionally biased region" description="Low complexity" evidence="18">
    <location>
        <begin position="840"/>
        <end position="852"/>
    </location>
</feature>
<keyword evidence="3 19" id="KW-0812">Transmembrane</keyword>
<keyword evidence="11" id="KW-0675">Receptor</keyword>
<dbReference type="FunFam" id="3.40.50.2300:FF:000063">
    <property type="entry name" value="Gamma-aminobutyric acid type B receptor subunit"/>
    <property type="match status" value="1"/>
</dbReference>
<dbReference type="GO" id="GO:0003676">
    <property type="term" value="F:nucleic acid binding"/>
    <property type="evidence" value="ECO:0007669"/>
    <property type="project" value="InterPro"/>
</dbReference>
<feature type="region of interest" description="Disordered" evidence="18">
    <location>
        <begin position="1133"/>
        <end position="1157"/>
    </location>
</feature>
<dbReference type="GO" id="GO:0006351">
    <property type="term" value="P:DNA-templated transcription"/>
    <property type="evidence" value="ECO:0007669"/>
    <property type="project" value="InterPro"/>
</dbReference>
<feature type="transmembrane region" description="Helical" evidence="19">
    <location>
        <begin position="578"/>
        <end position="599"/>
    </location>
</feature>
<comment type="subcellular location">
    <subcellularLocation>
        <location evidence="1">Cell membrane</location>
        <topology evidence="1">Multi-pass membrane protein</topology>
    </subcellularLocation>
</comment>
<keyword evidence="7" id="KW-0862">Zinc</keyword>
<dbReference type="PANTHER" id="PTHR10519">
    <property type="entry name" value="GABA-B RECEPTOR"/>
    <property type="match status" value="1"/>
</dbReference>
<keyword evidence="12" id="KW-0325">Glycoprotein</keyword>
<dbReference type="InterPro" id="IPR034004">
    <property type="entry name" value="Zn_ribbon_RPA12_C"/>
</dbReference>
<evidence type="ECO:0000256" key="6">
    <source>
        <dbReference type="ARBA" id="ARBA00022771"/>
    </source>
</evidence>
<feature type="region of interest" description="Disordered" evidence="18">
    <location>
        <begin position="818"/>
        <end position="853"/>
    </location>
</feature>
<keyword evidence="9" id="KW-0297">G-protein coupled receptor</keyword>
<evidence type="ECO:0000256" key="13">
    <source>
        <dbReference type="ARBA" id="ARBA00023224"/>
    </source>
</evidence>
<dbReference type="EnsemblMetazoa" id="GMOY011814-RA">
    <property type="protein sequence ID" value="GMOY011814-PA"/>
    <property type="gene ID" value="GMOY011814"/>
</dbReference>
<evidence type="ECO:0000313" key="22">
    <source>
        <dbReference type="EnsemblMetazoa" id="GMOY011814-PA"/>
    </source>
</evidence>
<evidence type="ECO:0000313" key="23">
    <source>
        <dbReference type="Proteomes" id="UP000092444"/>
    </source>
</evidence>
<evidence type="ECO:0000256" key="5">
    <source>
        <dbReference type="ARBA" id="ARBA00022729"/>
    </source>
</evidence>
<dbReference type="SMART" id="SM00440">
    <property type="entry name" value="ZnF_C2C2"/>
    <property type="match status" value="1"/>
</dbReference>
<dbReference type="Pfam" id="PF01094">
    <property type="entry name" value="ANF_receptor"/>
    <property type="match status" value="1"/>
</dbReference>
<keyword evidence="10 19" id="KW-0472">Membrane</keyword>
<keyword evidence="13" id="KW-0807">Transducer</keyword>
<feature type="region of interest" description="Disordered" evidence="18">
    <location>
        <begin position="1080"/>
        <end position="1118"/>
    </location>
</feature>
<evidence type="ECO:0000256" key="10">
    <source>
        <dbReference type="ARBA" id="ARBA00023136"/>
    </source>
</evidence>
<dbReference type="GO" id="GO:0038039">
    <property type="term" value="C:G protein-coupled receptor heterodimeric complex"/>
    <property type="evidence" value="ECO:0007669"/>
    <property type="project" value="TreeGrafter"/>
</dbReference>
<organism evidence="22 23">
    <name type="scientific">Glossina morsitans morsitans</name>
    <name type="common">Savannah tsetse fly</name>
    <dbReference type="NCBI Taxonomy" id="37546"/>
    <lineage>
        <taxon>Eukaryota</taxon>
        <taxon>Metazoa</taxon>
        <taxon>Ecdysozoa</taxon>
        <taxon>Arthropoda</taxon>
        <taxon>Hexapoda</taxon>
        <taxon>Insecta</taxon>
        <taxon>Pterygota</taxon>
        <taxon>Neoptera</taxon>
        <taxon>Endopterygota</taxon>
        <taxon>Diptera</taxon>
        <taxon>Brachycera</taxon>
        <taxon>Muscomorpha</taxon>
        <taxon>Hippoboscoidea</taxon>
        <taxon>Glossinidae</taxon>
        <taxon>Glossina</taxon>
    </lineage>
</organism>
<keyword evidence="23" id="KW-1185">Reference proteome</keyword>
<evidence type="ECO:0000259" key="21">
    <source>
        <dbReference type="PROSITE" id="PS51133"/>
    </source>
</evidence>
<dbReference type="GO" id="GO:0008270">
    <property type="term" value="F:zinc ion binding"/>
    <property type="evidence" value="ECO:0007669"/>
    <property type="project" value="UniProtKB-KW"/>
</dbReference>
<dbReference type="Pfam" id="PF00003">
    <property type="entry name" value="7tm_3"/>
    <property type="match status" value="1"/>
</dbReference>
<name>A0A1B0GEU0_GLOMM</name>
<feature type="transmembrane region" description="Helical" evidence="19">
    <location>
        <begin position="643"/>
        <end position="664"/>
    </location>
</feature>
<feature type="region of interest" description="Disordered" evidence="18">
    <location>
        <begin position="1040"/>
        <end position="1060"/>
    </location>
</feature>
<dbReference type="GO" id="GO:0007214">
    <property type="term" value="P:gamma-aminobutyric acid signaling pathway"/>
    <property type="evidence" value="ECO:0007669"/>
    <property type="project" value="TreeGrafter"/>
</dbReference>
<dbReference type="PROSITE" id="PS51133">
    <property type="entry name" value="ZF_TFIIS_2"/>
    <property type="match status" value="1"/>
</dbReference>
<dbReference type="SUPFAM" id="SSF53822">
    <property type="entry name" value="Periplasmic binding protein-like I"/>
    <property type="match status" value="1"/>
</dbReference>
<evidence type="ECO:0000256" key="18">
    <source>
        <dbReference type="SAM" id="MobiDB-lite"/>
    </source>
</evidence>
<dbReference type="InterPro" id="IPR017979">
    <property type="entry name" value="GPCR_3_CS"/>
</dbReference>
<evidence type="ECO:0000256" key="3">
    <source>
        <dbReference type="ARBA" id="ARBA00022692"/>
    </source>
</evidence>
<keyword evidence="8 19" id="KW-1133">Transmembrane helix</keyword>
<dbReference type="PROSITE" id="PS00981">
    <property type="entry name" value="G_PROTEIN_RECEP_F3_3"/>
    <property type="match status" value="1"/>
</dbReference>
<evidence type="ECO:0000256" key="11">
    <source>
        <dbReference type="ARBA" id="ARBA00023170"/>
    </source>
</evidence>
<comment type="function">
    <text evidence="15">Core component of RNA polymerase I (Pol I), a DNA-dependent RNA polymerase which synthesizes ribosomal RNA precursors using the four ribonucleoside triphosphates as substrates. Can mediate Pol I proofreading of the nascent RNA transcript. Anchors into the Pol I active site to monitor transcription fidelity and cleave mis-incorporated 5'-ribonucleotides.</text>
</comment>
<dbReference type="GO" id="GO:0004965">
    <property type="term" value="F:G protein-coupled GABA receptor activity"/>
    <property type="evidence" value="ECO:0007669"/>
    <property type="project" value="InterPro"/>
</dbReference>
<proteinExistence type="predicted"/>
<evidence type="ECO:0000256" key="14">
    <source>
        <dbReference type="ARBA" id="ARBA00031781"/>
    </source>
</evidence>
<protein>
    <recommendedName>
        <fullName evidence="16">Gamma-aminobutyric acid type B receptor subunit 2</fullName>
    </recommendedName>
    <alternativeName>
        <fullName evidence="14">DNA-directed RNA polymerase I subunit H</fullName>
    </alternativeName>
</protein>
<dbReference type="InterPro" id="IPR028082">
    <property type="entry name" value="Peripla_BP_I"/>
</dbReference>
<dbReference type="STRING" id="37546.A0A1B0GEU0"/>
<dbReference type="InterPro" id="IPR001222">
    <property type="entry name" value="Znf_TFIIS"/>
</dbReference>